<dbReference type="RefSeq" id="WP_160879667.1">
    <property type="nucleotide sequence ID" value="NZ_WUEK01000014.1"/>
</dbReference>
<dbReference type="InterPro" id="IPR050811">
    <property type="entry name" value="Phosphate_ABC_transporter"/>
</dbReference>
<dbReference type="EMBL" id="WUEK01000014">
    <property type="protein sequence ID" value="MXG91747.1"/>
    <property type="molecule type" value="Genomic_DNA"/>
</dbReference>
<evidence type="ECO:0000259" key="3">
    <source>
        <dbReference type="Pfam" id="PF12849"/>
    </source>
</evidence>
<dbReference type="InterPro" id="IPR024370">
    <property type="entry name" value="PBP_domain"/>
</dbReference>
<organism evidence="5 6">
    <name type="scientific">Nocardioides flavescens</name>
    <dbReference type="NCBI Taxonomy" id="2691959"/>
    <lineage>
        <taxon>Bacteria</taxon>
        <taxon>Bacillati</taxon>
        <taxon>Actinomycetota</taxon>
        <taxon>Actinomycetes</taxon>
        <taxon>Propionibacteriales</taxon>
        <taxon>Nocardioidaceae</taxon>
        <taxon>Nocardioides</taxon>
    </lineage>
</organism>
<dbReference type="Proteomes" id="UP000473325">
    <property type="component" value="Unassembled WGS sequence"/>
</dbReference>
<dbReference type="PANTHER" id="PTHR30570:SF1">
    <property type="entry name" value="PHOSPHATE-BINDING PROTEIN PSTS"/>
    <property type="match status" value="1"/>
</dbReference>
<dbReference type="PANTHER" id="PTHR30570">
    <property type="entry name" value="PERIPLASMIC PHOSPHATE BINDING COMPONENT OF PHOSPHATE ABC TRANSPORTER"/>
    <property type="match status" value="1"/>
</dbReference>
<evidence type="ECO:0000256" key="2">
    <source>
        <dbReference type="SAM" id="SignalP"/>
    </source>
</evidence>
<dbReference type="GO" id="GO:0005975">
    <property type="term" value="P:carbohydrate metabolic process"/>
    <property type="evidence" value="ECO:0007669"/>
    <property type="project" value="UniProtKB-ARBA"/>
</dbReference>
<gene>
    <name evidence="5" type="ORF">GRQ65_19580</name>
</gene>
<dbReference type="Pfam" id="PF16640">
    <property type="entry name" value="Big_3_5"/>
    <property type="match status" value="1"/>
</dbReference>
<dbReference type="SUPFAM" id="SSF53850">
    <property type="entry name" value="Periplasmic binding protein-like II"/>
    <property type="match status" value="1"/>
</dbReference>
<evidence type="ECO:0000259" key="4">
    <source>
        <dbReference type="Pfam" id="PF16640"/>
    </source>
</evidence>
<evidence type="ECO:0000256" key="1">
    <source>
        <dbReference type="ARBA" id="ARBA00022729"/>
    </source>
</evidence>
<dbReference type="Gene3D" id="2.60.40.10">
    <property type="entry name" value="Immunoglobulins"/>
    <property type="match status" value="2"/>
</dbReference>
<comment type="caution">
    <text evidence="5">The sequence shown here is derived from an EMBL/GenBank/DDBJ whole genome shotgun (WGS) entry which is preliminary data.</text>
</comment>
<feature type="chain" id="PRO_5039475537" description="Ig-like domain (Group 3)" evidence="2">
    <location>
        <begin position="32"/>
        <end position="529"/>
    </location>
</feature>
<reference evidence="5 6" key="1">
    <citation type="submission" date="2019-12" db="EMBL/GenBank/DDBJ databases">
        <authorList>
            <person name="Kun Z."/>
        </authorList>
    </citation>
    <scope>NUCLEOTIDE SEQUENCE [LARGE SCALE GENOMIC DNA]</scope>
    <source>
        <strain evidence="5 6">YIM 123512</strain>
    </source>
</reference>
<name>A0A6L7F3E0_9ACTN</name>
<keyword evidence="6" id="KW-1185">Reference proteome</keyword>
<dbReference type="Gene3D" id="3.40.190.10">
    <property type="entry name" value="Periplasmic binding protein-like II"/>
    <property type="match status" value="2"/>
</dbReference>
<proteinExistence type="predicted"/>
<evidence type="ECO:0000313" key="6">
    <source>
        <dbReference type="Proteomes" id="UP000473325"/>
    </source>
</evidence>
<dbReference type="InterPro" id="IPR013783">
    <property type="entry name" value="Ig-like_fold"/>
</dbReference>
<protein>
    <recommendedName>
        <fullName evidence="7">Ig-like domain (Group 3)</fullName>
    </recommendedName>
</protein>
<dbReference type="AlphaFoldDB" id="A0A6L7F3E0"/>
<dbReference type="Pfam" id="PF12849">
    <property type="entry name" value="PBP_like_2"/>
    <property type="match status" value="1"/>
</dbReference>
<feature type="domain" description="PBP" evidence="3">
    <location>
        <begin position="41"/>
        <end position="343"/>
    </location>
</feature>
<accession>A0A6L7F3E0</accession>
<evidence type="ECO:0000313" key="5">
    <source>
        <dbReference type="EMBL" id="MXG91747.1"/>
    </source>
</evidence>
<dbReference type="InterPro" id="IPR032109">
    <property type="entry name" value="Big_3_5"/>
</dbReference>
<feature type="domain" description="Bacterial Ig-like" evidence="4">
    <location>
        <begin position="440"/>
        <end position="522"/>
    </location>
</feature>
<evidence type="ECO:0008006" key="7">
    <source>
        <dbReference type="Google" id="ProtNLM"/>
    </source>
</evidence>
<sequence length="529" mass="53599">MRIRSFLGGIAATAVTASVLTLTGTAAFAEATDPQPDDTSTAVPTAAQLLGAGSDTTQHAVKLVSDAYNATNPSASIFTYAACATPTTCGQVTLPDGTKITRPNGSGGGKRLLYGANNNVQIDFARSSSPLNDTEIAGQLQAFPYALDTLVMVTSKSVASNAPASLTPAQIVDIYEGDITNWSQLGGTPGVIKPYIPQTNSGTRDFFTAQLAVANNGVPVSLAGSVTPTQEHNPADIQNDPNAIAPFSEGRANLAGTVRVEGGFAANRAVYNVVRQADVAKPEFTAAFGSNGYFCSAAAKPLIEQAGFKQLFRPTQGGVCGAATQAQTTNFTVAQVATKTGVTVTSVAPSSARIVATVTGSTAPSGTVAFYEGSTLLASGVPLSSGQAVRVQPTTPGTHTYRAVFTPAANTAFTTSEGTGAGVVSATATKVASSISAKFPKKAKAGKKVKGTVTVTLAGSSAKASGVVTVTLGKKTVGKGTLSNGVAKVTLKKLKPGKNKLTITWAGDNNGNASTAKATIKVVKVVKKK</sequence>
<feature type="signal peptide" evidence="2">
    <location>
        <begin position="1"/>
        <end position="31"/>
    </location>
</feature>
<keyword evidence="1 2" id="KW-0732">Signal</keyword>